<reference evidence="1" key="1">
    <citation type="journal article" date="2015" name="Nature">
        <title>Complex archaea that bridge the gap between prokaryotes and eukaryotes.</title>
        <authorList>
            <person name="Spang A."/>
            <person name="Saw J.H."/>
            <person name="Jorgensen S.L."/>
            <person name="Zaremba-Niedzwiedzka K."/>
            <person name="Martijn J."/>
            <person name="Lind A.E."/>
            <person name="van Eijk R."/>
            <person name="Schleper C."/>
            <person name="Guy L."/>
            <person name="Ettema T.J."/>
        </authorList>
    </citation>
    <scope>NUCLEOTIDE SEQUENCE</scope>
</reference>
<accession>A0A0F9MV95</accession>
<gene>
    <name evidence="1" type="ORF">LCGC14_1044150</name>
</gene>
<evidence type="ECO:0000313" key="1">
    <source>
        <dbReference type="EMBL" id="KKN09684.1"/>
    </source>
</evidence>
<name>A0A0F9MV95_9ZZZZ</name>
<organism evidence="1">
    <name type="scientific">marine sediment metagenome</name>
    <dbReference type="NCBI Taxonomy" id="412755"/>
    <lineage>
        <taxon>unclassified sequences</taxon>
        <taxon>metagenomes</taxon>
        <taxon>ecological metagenomes</taxon>
    </lineage>
</organism>
<comment type="caution">
    <text evidence="1">The sequence shown here is derived from an EMBL/GenBank/DDBJ whole genome shotgun (WGS) entry which is preliminary data.</text>
</comment>
<dbReference type="AlphaFoldDB" id="A0A0F9MV95"/>
<sequence>MKRFLLMLLIILLPALAFADARINKVVTTTTEYTSSQLIQTGVTNVYRVYFIPSSNGGWFALHNCLTIGAAASTNAKVEGMEATAFNGQPQDFTSIPVEFSTGLFLDIYNGSILIEYE</sequence>
<proteinExistence type="predicted"/>
<protein>
    <submittedName>
        <fullName evidence="1">Uncharacterized protein</fullName>
    </submittedName>
</protein>
<dbReference type="EMBL" id="LAZR01004318">
    <property type="protein sequence ID" value="KKN09684.1"/>
    <property type="molecule type" value="Genomic_DNA"/>
</dbReference>